<dbReference type="InterPro" id="IPR036061">
    <property type="entry name" value="CheW-like_dom_sf"/>
</dbReference>
<dbReference type="RefSeq" id="WP_132541521.1">
    <property type="nucleotide sequence ID" value="NZ_SLWY01000008.1"/>
</dbReference>
<dbReference type="SUPFAM" id="SSF50341">
    <property type="entry name" value="CheW-like"/>
    <property type="match status" value="1"/>
</dbReference>
<name>A0A4R2LF31_9GAMM</name>
<dbReference type="PANTHER" id="PTHR22617:SF43">
    <property type="entry name" value="PROTEIN PILI"/>
    <property type="match status" value="1"/>
</dbReference>
<comment type="caution">
    <text evidence="2">The sequence shown here is derived from an EMBL/GenBank/DDBJ whole genome shotgun (WGS) entry which is preliminary data.</text>
</comment>
<proteinExistence type="predicted"/>
<dbReference type="EMBL" id="SLWY01000008">
    <property type="protein sequence ID" value="TCO81518.1"/>
    <property type="molecule type" value="Genomic_DNA"/>
</dbReference>
<organism evidence="2 3">
    <name type="scientific">Plasticicumulans lactativorans</name>
    <dbReference type="NCBI Taxonomy" id="1133106"/>
    <lineage>
        <taxon>Bacteria</taxon>
        <taxon>Pseudomonadati</taxon>
        <taxon>Pseudomonadota</taxon>
        <taxon>Gammaproteobacteria</taxon>
        <taxon>Candidatus Competibacteraceae</taxon>
        <taxon>Plasticicumulans</taxon>
    </lineage>
</organism>
<protein>
    <submittedName>
        <fullName evidence="2">Twitching motility protein PilI</fullName>
    </submittedName>
</protein>
<dbReference type="InterPro" id="IPR039315">
    <property type="entry name" value="CheW"/>
</dbReference>
<dbReference type="Proteomes" id="UP000295765">
    <property type="component" value="Unassembled WGS sequence"/>
</dbReference>
<evidence type="ECO:0000313" key="2">
    <source>
        <dbReference type="EMBL" id="TCO81518.1"/>
    </source>
</evidence>
<gene>
    <name evidence="2" type="ORF">EV699_108150</name>
</gene>
<reference evidence="2 3" key="1">
    <citation type="submission" date="2019-03" db="EMBL/GenBank/DDBJ databases">
        <title>Genomic Encyclopedia of Type Strains, Phase IV (KMG-IV): sequencing the most valuable type-strain genomes for metagenomic binning, comparative biology and taxonomic classification.</title>
        <authorList>
            <person name="Goeker M."/>
        </authorList>
    </citation>
    <scope>NUCLEOTIDE SEQUENCE [LARGE SCALE GENOMIC DNA]</scope>
    <source>
        <strain evidence="2 3">DSM 25287</strain>
    </source>
</reference>
<dbReference type="OrthoDB" id="5298045at2"/>
<dbReference type="Pfam" id="PF01584">
    <property type="entry name" value="CheW"/>
    <property type="match status" value="1"/>
</dbReference>
<evidence type="ECO:0000313" key="3">
    <source>
        <dbReference type="Proteomes" id="UP000295765"/>
    </source>
</evidence>
<accession>A0A4R2LF31</accession>
<dbReference type="GO" id="GO:0006935">
    <property type="term" value="P:chemotaxis"/>
    <property type="evidence" value="ECO:0007669"/>
    <property type="project" value="InterPro"/>
</dbReference>
<keyword evidence="3" id="KW-1185">Reference proteome</keyword>
<dbReference type="PROSITE" id="PS50851">
    <property type="entry name" value="CHEW"/>
    <property type="match status" value="1"/>
</dbReference>
<dbReference type="GO" id="GO:0007165">
    <property type="term" value="P:signal transduction"/>
    <property type="evidence" value="ECO:0007669"/>
    <property type="project" value="InterPro"/>
</dbReference>
<dbReference type="PANTHER" id="PTHR22617">
    <property type="entry name" value="CHEMOTAXIS SENSOR HISTIDINE KINASE-RELATED"/>
    <property type="match status" value="1"/>
</dbReference>
<dbReference type="AlphaFoldDB" id="A0A4R2LF31"/>
<dbReference type="GO" id="GO:0005829">
    <property type="term" value="C:cytosol"/>
    <property type="evidence" value="ECO:0007669"/>
    <property type="project" value="TreeGrafter"/>
</dbReference>
<dbReference type="InterPro" id="IPR002545">
    <property type="entry name" value="CheW-lke_dom"/>
</dbReference>
<dbReference type="SMART" id="SM00260">
    <property type="entry name" value="CheW"/>
    <property type="match status" value="1"/>
</dbReference>
<sequence>MAAPARPHPFDQLLELERRSQAAPAPGSAGAGVGALGLRLGGTQLLFDLRETGEIVPLPRLTQVPGAQPWLLGIMSLRGRITTVIDLLDFLTGRRSVVGPRSRLVVVPGEAWSYALLVDEIVGMRPSGTANRRPLPAVDPTLRPYLRDAYEVDGSLWFAFDLGRLLADPRFMAAAL</sequence>
<evidence type="ECO:0000259" key="1">
    <source>
        <dbReference type="PROSITE" id="PS50851"/>
    </source>
</evidence>
<feature type="domain" description="CheW-like" evidence="1">
    <location>
        <begin position="32"/>
        <end position="171"/>
    </location>
</feature>
<dbReference type="Gene3D" id="2.30.30.40">
    <property type="entry name" value="SH3 Domains"/>
    <property type="match status" value="1"/>
</dbReference>
<dbReference type="Gene3D" id="2.40.50.180">
    <property type="entry name" value="CheA-289, Domain 4"/>
    <property type="match status" value="1"/>
</dbReference>